<keyword evidence="12" id="KW-0472">Membrane</keyword>
<evidence type="ECO:0000256" key="2">
    <source>
        <dbReference type="ARBA" id="ARBA00004167"/>
    </source>
</evidence>
<comment type="pathway">
    <text evidence="3">Secondary metabolite biosynthesis.</text>
</comment>
<dbReference type="GO" id="GO:0005506">
    <property type="term" value="F:iron ion binding"/>
    <property type="evidence" value="ECO:0007669"/>
    <property type="project" value="InterPro"/>
</dbReference>
<evidence type="ECO:0000256" key="6">
    <source>
        <dbReference type="ARBA" id="ARBA00022692"/>
    </source>
</evidence>
<evidence type="ECO:0000313" key="16">
    <source>
        <dbReference type="EMBL" id="KAF9456361.1"/>
    </source>
</evidence>
<dbReference type="OrthoDB" id="1103324at2759"/>
<keyword evidence="5 14" id="KW-0349">Heme</keyword>
<dbReference type="EMBL" id="MU150433">
    <property type="protein sequence ID" value="KAF9456361.1"/>
    <property type="molecule type" value="Genomic_DNA"/>
</dbReference>
<feature type="binding site" description="axial binding residue" evidence="14">
    <location>
        <position position="436"/>
    </location>
    <ligand>
        <name>heme</name>
        <dbReference type="ChEBI" id="CHEBI:30413"/>
    </ligand>
    <ligandPart>
        <name>Fe</name>
        <dbReference type="ChEBI" id="CHEBI:18248"/>
    </ligandPart>
</feature>
<gene>
    <name evidence="16" type="ORF">BDZ94DRAFT_400123</name>
</gene>
<evidence type="ECO:0000256" key="9">
    <source>
        <dbReference type="ARBA" id="ARBA00023002"/>
    </source>
</evidence>
<evidence type="ECO:0000256" key="10">
    <source>
        <dbReference type="ARBA" id="ARBA00023004"/>
    </source>
</evidence>
<dbReference type="PANTHER" id="PTHR46300">
    <property type="entry name" value="P450, PUTATIVE (EUROFUNG)-RELATED-RELATED"/>
    <property type="match status" value="1"/>
</dbReference>
<keyword evidence="7 14" id="KW-0479">Metal-binding</keyword>
<dbReference type="CDD" id="cd11065">
    <property type="entry name" value="CYP64-like"/>
    <property type="match status" value="1"/>
</dbReference>
<dbReference type="InterPro" id="IPR050364">
    <property type="entry name" value="Cytochrome_P450_fung"/>
</dbReference>
<evidence type="ECO:0000313" key="17">
    <source>
        <dbReference type="Proteomes" id="UP000807353"/>
    </source>
</evidence>
<evidence type="ECO:0000256" key="15">
    <source>
        <dbReference type="RuleBase" id="RU000461"/>
    </source>
</evidence>
<keyword evidence="8" id="KW-1133">Transmembrane helix</keyword>
<proteinExistence type="inferred from homology"/>
<evidence type="ECO:0000256" key="14">
    <source>
        <dbReference type="PIRSR" id="PIRSR602401-1"/>
    </source>
</evidence>
<dbReference type="Proteomes" id="UP000807353">
    <property type="component" value="Unassembled WGS sequence"/>
</dbReference>
<evidence type="ECO:0000256" key="11">
    <source>
        <dbReference type="ARBA" id="ARBA00023033"/>
    </source>
</evidence>
<dbReference type="GO" id="GO:0020037">
    <property type="term" value="F:heme binding"/>
    <property type="evidence" value="ECO:0007669"/>
    <property type="project" value="InterPro"/>
</dbReference>
<dbReference type="SUPFAM" id="SSF48264">
    <property type="entry name" value="Cytochrome P450"/>
    <property type="match status" value="1"/>
</dbReference>
<evidence type="ECO:0000256" key="3">
    <source>
        <dbReference type="ARBA" id="ARBA00005179"/>
    </source>
</evidence>
<reference evidence="16" key="1">
    <citation type="submission" date="2020-11" db="EMBL/GenBank/DDBJ databases">
        <authorList>
            <consortium name="DOE Joint Genome Institute"/>
            <person name="Ahrendt S."/>
            <person name="Riley R."/>
            <person name="Andreopoulos W."/>
            <person name="Labutti K."/>
            <person name="Pangilinan J."/>
            <person name="Ruiz-Duenas F.J."/>
            <person name="Barrasa J.M."/>
            <person name="Sanchez-Garcia M."/>
            <person name="Camarero S."/>
            <person name="Miyauchi S."/>
            <person name="Serrano A."/>
            <person name="Linde D."/>
            <person name="Babiker R."/>
            <person name="Drula E."/>
            <person name="Ayuso-Fernandez I."/>
            <person name="Pacheco R."/>
            <person name="Padilla G."/>
            <person name="Ferreira P."/>
            <person name="Barriuso J."/>
            <person name="Kellner H."/>
            <person name="Castanera R."/>
            <person name="Alfaro M."/>
            <person name="Ramirez L."/>
            <person name="Pisabarro A.G."/>
            <person name="Kuo A."/>
            <person name="Tritt A."/>
            <person name="Lipzen A."/>
            <person name="He G."/>
            <person name="Yan M."/>
            <person name="Ng V."/>
            <person name="Cullen D."/>
            <person name="Martin F."/>
            <person name="Rosso M.-N."/>
            <person name="Henrissat B."/>
            <person name="Hibbett D."/>
            <person name="Martinez A.T."/>
            <person name="Grigoriev I.V."/>
        </authorList>
    </citation>
    <scope>NUCLEOTIDE SEQUENCE</scope>
    <source>
        <strain evidence="16">CBS 247.69</strain>
    </source>
</reference>
<dbReference type="Gene3D" id="1.10.630.10">
    <property type="entry name" value="Cytochrome P450"/>
    <property type="match status" value="1"/>
</dbReference>
<dbReference type="GO" id="GO:0016705">
    <property type="term" value="F:oxidoreductase activity, acting on paired donors, with incorporation or reduction of molecular oxygen"/>
    <property type="evidence" value="ECO:0007669"/>
    <property type="project" value="InterPro"/>
</dbReference>
<dbReference type="PROSITE" id="PS00086">
    <property type="entry name" value="CYTOCHROME_P450"/>
    <property type="match status" value="1"/>
</dbReference>
<dbReference type="Pfam" id="PF00067">
    <property type="entry name" value="p450"/>
    <property type="match status" value="1"/>
</dbReference>
<keyword evidence="6" id="KW-0812">Transmembrane</keyword>
<keyword evidence="10 14" id="KW-0408">Iron</keyword>
<dbReference type="PRINTS" id="PR00385">
    <property type="entry name" value="P450"/>
</dbReference>
<comment type="subcellular location">
    <subcellularLocation>
        <location evidence="2">Membrane</location>
        <topology evidence="2">Single-pass membrane protein</topology>
    </subcellularLocation>
</comment>
<keyword evidence="17" id="KW-1185">Reference proteome</keyword>
<comment type="similarity">
    <text evidence="4 15">Belongs to the cytochrome P450 family.</text>
</comment>
<evidence type="ECO:0000256" key="12">
    <source>
        <dbReference type="ARBA" id="ARBA00023136"/>
    </source>
</evidence>
<evidence type="ECO:0000256" key="8">
    <source>
        <dbReference type="ARBA" id="ARBA00022989"/>
    </source>
</evidence>
<sequence length="537" mass="60436">MLTLLAGVLVALWITRSYLFAPARRGLPPGPRKFPVIGNLLSFPRSRPHLQFTKWAREYGSIFSLKIMKLNIIVLSSPSIIREVIDKRGASSANRPESVIADIIAPNSMNIGAATYPNDTWKTMRRAAVAMLSAKNIEKFKPVQRAEAAQLMWDMLRNPENFYDDICRYTTSVFLAIIYGHRAPQASTQEAEMFTKVQMDFMQIVEMGKSPPVDIFPILRLVPPRFAPWKSKALDIRSRHESLFGHLLSLVKNRVSSGQENGAFMEEAYLRQMEWGLSDTMLLNLGGTLLEGSDTSSAILQTIVMLLAAYPEAQTKAQEEIDSKVGDQNPPTWTDLQGLHYMNAFIEESIRFRPVDPLGIPHSMSNDEWVGDTLIPMGSIIFMNIWAVYHDEHYFAEPEKFQPERFLTHPLGIRPDIEDDPGRRENLIFGGGRRICPGTALAKAGIAINVAHFLWAFNFTPAKDPITGGSCPPDLWAFTEGVNATPLPFRCTIRPRSTEKAEIIRRHYVDQASVLEPFEQDISAQDRAFIASTRTRS</sequence>
<evidence type="ECO:0000256" key="4">
    <source>
        <dbReference type="ARBA" id="ARBA00010617"/>
    </source>
</evidence>
<protein>
    <submittedName>
        <fullName evidence="16">Cytochrome P450</fullName>
    </submittedName>
</protein>
<keyword evidence="11 15" id="KW-0503">Monooxygenase</keyword>
<comment type="caution">
    <text evidence="16">The sequence shown here is derived from an EMBL/GenBank/DDBJ whole genome shotgun (WGS) entry which is preliminary data.</text>
</comment>
<name>A0A9P5XVP4_9AGAR</name>
<dbReference type="InterPro" id="IPR036396">
    <property type="entry name" value="Cyt_P450_sf"/>
</dbReference>
<organism evidence="16 17">
    <name type="scientific">Collybia nuda</name>
    <dbReference type="NCBI Taxonomy" id="64659"/>
    <lineage>
        <taxon>Eukaryota</taxon>
        <taxon>Fungi</taxon>
        <taxon>Dikarya</taxon>
        <taxon>Basidiomycota</taxon>
        <taxon>Agaricomycotina</taxon>
        <taxon>Agaricomycetes</taxon>
        <taxon>Agaricomycetidae</taxon>
        <taxon>Agaricales</taxon>
        <taxon>Tricholomatineae</taxon>
        <taxon>Clitocybaceae</taxon>
        <taxon>Collybia</taxon>
    </lineage>
</organism>
<accession>A0A9P5XVP4</accession>
<dbReference type="GO" id="GO:0004497">
    <property type="term" value="F:monooxygenase activity"/>
    <property type="evidence" value="ECO:0007669"/>
    <property type="project" value="UniProtKB-KW"/>
</dbReference>
<keyword evidence="13" id="KW-0325">Glycoprotein</keyword>
<evidence type="ECO:0000256" key="7">
    <source>
        <dbReference type="ARBA" id="ARBA00022723"/>
    </source>
</evidence>
<evidence type="ECO:0000256" key="13">
    <source>
        <dbReference type="ARBA" id="ARBA00023180"/>
    </source>
</evidence>
<comment type="cofactor">
    <cofactor evidence="1 14">
        <name>heme</name>
        <dbReference type="ChEBI" id="CHEBI:30413"/>
    </cofactor>
</comment>
<keyword evidence="9 15" id="KW-0560">Oxidoreductase</keyword>
<dbReference type="GO" id="GO:0016020">
    <property type="term" value="C:membrane"/>
    <property type="evidence" value="ECO:0007669"/>
    <property type="project" value="UniProtKB-SubCell"/>
</dbReference>
<dbReference type="InterPro" id="IPR001128">
    <property type="entry name" value="Cyt_P450"/>
</dbReference>
<dbReference type="PRINTS" id="PR00463">
    <property type="entry name" value="EP450I"/>
</dbReference>
<dbReference type="InterPro" id="IPR002401">
    <property type="entry name" value="Cyt_P450_E_grp-I"/>
</dbReference>
<dbReference type="PANTHER" id="PTHR46300:SF2">
    <property type="entry name" value="CYTOCHROME P450 MONOOXYGENASE ALNH-RELATED"/>
    <property type="match status" value="1"/>
</dbReference>
<evidence type="ECO:0000256" key="5">
    <source>
        <dbReference type="ARBA" id="ARBA00022617"/>
    </source>
</evidence>
<dbReference type="InterPro" id="IPR017972">
    <property type="entry name" value="Cyt_P450_CS"/>
</dbReference>
<evidence type="ECO:0000256" key="1">
    <source>
        <dbReference type="ARBA" id="ARBA00001971"/>
    </source>
</evidence>
<dbReference type="AlphaFoldDB" id="A0A9P5XVP4"/>